<keyword evidence="4" id="KW-1185">Reference proteome</keyword>
<keyword evidence="3" id="KW-0560">Oxidoreductase</keyword>
<keyword evidence="3" id="KW-0456">Lyase</keyword>
<dbReference type="InterPro" id="IPR037523">
    <property type="entry name" value="VOC_core"/>
</dbReference>
<gene>
    <name evidence="3" type="ORF">DFR67_12287</name>
</gene>
<name>A0A318RGZ4_WILLI</name>
<evidence type="ECO:0000259" key="2">
    <source>
        <dbReference type="PROSITE" id="PS51819"/>
    </source>
</evidence>
<dbReference type="PANTHER" id="PTHR41294">
    <property type="entry name" value="CADMIUM-INDUCED PROTEIN CADI"/>
    <property type="match status" value="1"/>
</dbReference>
<dbReference type="GO" id="GO:0051213">
    <property type="term" value="F:dioxygenase activity"/>
    <property type="evidence" value="ECO:0007669"/>
    <property type="project" value="UniProtKB-KW"/>
</dbReference>
<dbReference type="NCBIfam" id="NF041414">
    <property type="entry name" value="ArsI_CadI_VOC"/>
    <property type="match status" value="1"/>
</dbReference>
<dbReference type="InterPro" id="IPR029068">
    <property type="entry name" value="Glyas_Bleomycin-R_OHBP_Dase"/>
</dbReference>
<dbReference type="Gene3D" id="3.10.180.10">
    <property type="entry name" value="2,3-Dihydroxybiphenyl 1,2-Dioxygenase, domain 1"/>
    <property type="match status" value="1"/>
</dbReference>
<comment type="caution">
    <text evidence="3">The sequence shown here is derived from an EMBL/GenBank/DDBJ whole genome shotgun (WGS) entry which is preliminary data.</text>
</comment>
<keyword evidence="3" id="KW-0223">Dioxygenase</keyword>
<dbReference type="Proteomes" id="UP000247591">
    <property type="component" value="Unassembled WGS sequence"/>
</dbReference>
<dbReference type="InterPro" id="IPR049789">
    <property type="entry name" value="ArsI/CadI-like"/>
</dbReference>
<dbReference type="EMBL" id="QJSP01000022">
    <property type="protein sequence ID" value="PYE12503.1"/>
    <property type="molecule type" value="Genomic_DNA"/>
</dbReference>
<evidence type="ECO:0000313" key="3">
    <source>
        <dbReference type="EMBL" id="PYE12503.1"/>
    </source>
</evidence>
<sequence>MGAVMSITGNVLGMDPILRTVLTYVEEVGTLGGDGSSMYVSQVEVVMSRMQLALNVDDLDQAVEFYSKLFNVAPAKRKPGYANFAVAEPPLKLVLLENPGQGGTINHLGVEVESSDTVHSEIARLSGEGLFTEEEINATCCFATQDKVWVTGPAGEKWEVYTVLADSDTFGTTPKLLETNHSPAEESGSACCGTTESAPVDAAAR</sequence>
<dbReference type="GO" id="GO:0016829">
    <property type="term" value="F:lyase activity"/>
    <property type="evidence" value="ECO:0007669"/>
    <property type="project" value="UniProtKB-KW"/>
</dbReference>
<dbReference type="PROSITE" id="PS51819">
    <property type="entry name" value="VOC"/>
    <property type="match status" value="1"/>
</dbReference>
<dbReference type="Pfam" id="PF00903">
    <property type="entry name" value="Glyoxalase"/>
    <property type="match status" value="1"/>
</dbReference>
<dbReference type="GO" id="GO:0046686">
    <property type="term" value="P:response to cadmium ion"/>
    <property type="evidence" value="ECO:0007669"/>
    <property type="project" value="TreeGrafter"/>
</dbReference>
<dbReference type="AlphaFoldDB" id="A0A318RGZ4"/>
<evidence type="ECO:0000256" key="1">
    <source>
        <dbReference type="SAM" id="MobiDB-lite"/>
    </source>
</evidence>
<dbReference type="PANTHER" id="PTHR41294:SF1">
    <property type="entry name" value="CADMIUM-INDUCED PROTEIN CADI"/>
    <property type="match status" value="1"/>
</dbReference>
<proteinExistence type="predicted"/>
<feature type="domain" description="VOC" evidence="2">
    <location>
        <begin position="48"/>
        <end position="163"/>
    </location>
</feature>
<accession>A0A318RGZ4</accession>
<dbReference type="InterPro" id="IPR052393">
    <property type="entry name" value="Cadmium-induced_rsp"/>
</dbReference>
<evidence type="ECO:0000313" key="4">
    <source>
        <dbReference type="Proteomes" id="UP000247591"/>
    </source>
</evidence>
<dbReference type="InterPro" id="IPR004360">
    <property type="entry name" value="Glyas_Fos-R_dOase_dom"/>
</dbReference>
<dbReference type="SUPFAM" id="SSF54593">
    <property type="entry name" value="Glyoxalase/Bleomycin resistance protein/Dihydroxybiphenyl dioxygenase"/>
    <property type="match status" value="1"/>
</dbReference>
<protein>
    <submittedName>
        <fullName evidence="3">Catechol 2,3-dioxygenase-like lactoylglutathione lyase family enzyme</fullName>
    </submittedName>
</protein>
<reference evidence="3 4" key="1">
    <citation type="submission" date="2018-06" db="EMBL/GenBank/DDBJ databases">
        <title>Genomic Encyclopedia of Type Strains, Phase IV (KMG-IV): sequencing the most valuable type-strain genomes for metagenomic binning, comparative biology and taxonomic classification.</title>
        <authorList>
            <person name="Goeker M."/>
        </authorList>
    </citation>
    <scope>NUCLEOTIDE SEQUENCE [LARGE SCALE GENOMIC DNA]</scope>
    <source>
        <strain evidence="3 4">DSM 45521</strain>
    </source>
</reference>
<feature type="region of interest" description="Disordered" evidence="1">
    <location>
        <begin position="174"/>
        <end position="205"/>
    </location>
</feature>
<organism evidence="3 4">
    <name type="scientific">Williamsia limnetica</name>
    <dbReference type="NCBI Taxonomy" id="882452"/>
    <lineage>
        <taxon>Bacteria</taxon>
        <taxon>Bacillati</taxon>
        <taxon>Actinomycetota</taxon>
        <taxon>Actinomycetes</taxon>
        <taxon>Mycobacteriales</taxon>
        <taxon>Nocardiaceae</taxon>
        <taxon>Williamsia</taxon>
    </lineage>
</organism>